<evidence type="ECO:0000313" key="2">
    <source>
        <dbReference type="Proteomes" id="UP000672657"/>
    </source>
</evidence>
<gene>
    <name evidence="1" type="ORF">LMG26411_07832</name>
</gene>
<name>A0ABN7QBH8_9BURK</name>
<accession>A0ABN7QBH8</accession>
<dbReference type="InterPro" id="IPR008928">
    <property type="entry name" value="6-hairpin_glycosidase_sf"/>
</dbReference>
<comment type="caution">
    <text evidence="1">The sequence shown here is derived from an EMBL/GenBank/DDBJ whole genome shotgun (WGS) entry which is preliminary data.</text>
</comment>
<proteinExistence type="predicted"/>
<keyword evidence="2" id="KW-1185">Reference proteome</keyword>
<organism evidence="1 2">
    <name type="scientific">Cupriavidus numazuensis</name>
    <dbReference type="NCBI Taxonomy" id="221992"/>
    <lineage>
        <taxon>Bacteria</taxon>
        <taxon>Pseudomonadati</taxon>
        <taxon>Pseudomonadota</taxon>
        <taxon>Betaproteobacteria</taxon>
        <taxon>Burkholderiales</taxon>
        <taxon>Burkholderiaceae</taxon>
        <taxon>Cupriavidus</taxon>
    </lineage>
</organism>
<evidence type="ECO:0000313" key="1">
    <source>
        <dbReference type="EMBL" id="CAG2160883.1"/>
    </source>
</evidence>
<dbReference type="RefSeq" id="WP_181184510.1">
    <property type="nucleotide sequence ID" value="NZ_CAJPVI010000096.1"/>
</dbReference>
<dbReference type="EMBL" id="CAJPVI010000096">
    <property type="protein sequence ID" value="CAG2160883.1"/>
    <property type="molecule type" value="Genomic_DNA"/>
</dbReference>
<dbReference type="SUPFAM" id="SSF48208">
    <property type="entry name" value="Six-hairpin glycosidases"/>
    <property type="match status" value="1"/>
</dbReference>
<dbReference type="Proteomes" id="UP000672657">
    <property type="component" value="Unassembled WGS sequence"/>
</dbReference>
<reference evidence="1 2" key="1">
    <citation type="submission" date="2021-03" db="EMBL/GenBank/DDBJ databases">
        <authorList>
            <person name="Peeters C."/>
        </authorList>
    </citation>
    <scope>NUCLEOTIDE SEQUENCE [LARGE SCALE GENOMIC DNA]</scope>
    <source>
        <strain evidence="1 2">LMG 26411</strain>
    </source>
</reference>
<sequence>MLRTIQAIEDKLMCDCLVRRYLPPRTADDLPGEEPTYLACDFWLADAYALASRWKD</sequence>
<protein>
    <submittedName>
        <fullName evidence="1">Uncharacterized protein</fullName>
    </submittedName>
</protein>